<dbReference type="PANTHER" id="PTHR33175">
    <property type="entry name" value="DNA-BINDING PROTEIN HU"/>
    <property type="match status" value="1"/>
</dbReference>
<reference evidence="6 7" key="1">
    <citation type="submission" date="2020-07" db="EMBL/GenBank/DDBJ databases">
        <authorList>
            <person name="Partida-Martinez L."/>
            <person name="Huntemann M."/>
            <person name="Clum A."/>
            <person name="Wang J."/>
            <person name="Palaniappan K."/>
            <person name="Ritter S."/>
            <person name="Chen I.-M."/>
            <person name="Stamatis D."/>
            <person name="Reddy T."/>
            <person name="O'Malley R."/>
            <person name="Daum C."/>
            <person name="Shapiro N."/>
            <person name="Ivanova N."/>
            <person name="Kyrpides N."/>
            <person name="Woyke T."/>
        </authorList>
    </citation>
    <scope>NUCLEOTIDE SEQUENCE [LARGE SCALE GENOMIC DNA]</scope>
    <source>
        <strain evidence="6 7">AS2.3</strain>
    </source>
</reference>
<evidence type="ECO:0000256" key="5">
    <source>
        <dbReference type="SAM" id="MobiDB-lite"/>
    </source>
</evidence>
<reference evidence="6 7" key="2">
    <citation type="submission" date="2020-08" db="EMBL/GenBank/DDBJ databases">
        <title>The Agave Microbiome: Exploring the role of microbial communities in plant adaptations to desert environments.</title>
        <authorList>
            <person name="Partida-Martinez L.P."/>
        </authorList>
    </citation>
    <scope>NUCLEOTIDE SEQUENCE [LARGE SCALE GENOMIC DNA]</scope>
    <source>
        <strain evidence="6 7">AS2.3</strain>
    </source>
</reference>
<dbReference type="SMART" id="SM00411">
    <property type="entry name" value="BHL"/>
    <property type="match status" value="1"/>
</dbReference>
<protein>
    <submittedName>
        <fullName evidence="6">Integration host factor subunit beta</fullName>
    </submittedName>
</protein>
<evidence type="ECO:0000256" key="1">
    <source>
        <dbReference type="ARBA" id="ARBA00010529"/>
    </source>
</evidence>
<dbReference type="InterPro" id="IPR000119">
    <property type="entry name" value="Hist_DNA-bd"/>
</dbReference>
<keyword evidence="2" id="KW-0226">DNA condensation</keyword>
<proteinExistence type="inferred from homology"/>
<dbReference type="GO" id="GO:0030527">
    <property type="term" value="F:structural constituent of chromatin"/>
    <property type="evidence" value="ECO:0007669"/>
    <property type="project" value="InterPro"/>
</dbReference>
<dbReference type="PANTHER" id="PTHR33175:SF3">
    <property type="entry name" value="DNA-BINDING PROTEIN HU-BETA"/>
    <property type="match status" value="1"/>
</dbReference>
<evidence type="ECO:0000256" key="3">
    <source>
        <dbReference type="ARBA" id="ARBA00023125"/>
    </source>
</evidence>
<comment type="caution">
    <text evidence="6">The sequence shown here is derived from an EMBL/GenBank/DDBJ whole genome shotgun (WGS) entry which is preliminary data.</text>
</comment>
<evidence type="ECO:0000256" key="2">
    <source>
        <dbReference type="ARBA" id="ARBA00023067"/>
    </source>
</evidence>
<comment type="similarity">
    <text evidence="1 4">Belongs to the bacterial histone-like protein family.</text>
</comment>
<dbReference type="AlphaFoldDB" id="A0A7Y9FMP1"/>
<accession>A0A7Y9FMP1</accession>
<evidence type="ECO:0000313" key="7">
    <source>
        <dbReference type="Proteomes" id="UP000517753"/>
    </source>
</evidence>
<organism evidence="6 7">
    <name type="scientific">Sphingomonas melonis</name>
    <dbReference type="NCBI Taxonomy" id="152682"/>
    <lineage>
        <taxon>Bacteria</taxon>
        <taxon>Pseudomonadati</taxon>
        <taxon>Pseudomonadota</taxon>
        <taxon>Alphaproteobacteria</taxon>
        <taxon>Sphingomonadales</taxon>
        <taxon>Sphingomonadaceae</taxon>
        <taxon>Sphingomonas</taxon>
    </lineage>
</organism>
<dbReference type="EMBL" id="JACCBY010000001">
    <property type="protein sequence ID" value="NYD88936.1"/>
    <property type="molecule type" value="Genomic_DNA"/>
</dbReference>
<dbReference type="GO" id="GO:0003677">
    <property type="term" value="F:DNA binding"/>
    <property type="evidence" value="ECO:0007669"/>
    <property type="project" value="UniProtKB-KW"/>
</dbReference>
<feature type="region of interest" description="Disordered" evidence="5">
    <location>
        <begin position="54"/>
        <end position="77"/>
    </location>
</feature>
<keyword evidence="3" id="KW-0238">DNA-binding</keyword>
<gene>
    <name evidence="6" type="ORF">HD841_000705</name>
</gene>
<dbReference type="Proteomes" id="UP000517753">
    <property type="component" value="Unassembled WGS sequence"/>
</dbReference>
<dbReference type="Gene3D" id="4.10.520.10">
    <property type="entry name" value="IHF-like DNA-binding proteins"/>
    <property type="match status" value="1"/>
</dbReference>
<keyword evidence="7" id="KW-1185">Reference proteome</keyword>
<dbReference type="RefSeq" id="WP_179507468.1">
    <property type="nucleotide sequence ID" value="NZ_JACCBY010000001.1"/>
</dbReference>
<dbReference type="InterPro" id="IPR010992">
    <property type="entry name" value="IHF-like_DNA-bd_dom_sf"/>
</dbReference>
<dbReference type="Pfam" id="PF00216">
    <property type="entry name" value="Bac_DNA_binding"/>
    <property type="match status" value="1"/>
</dbReference>
<name>A0A7Y9FMP1_9SPHN</name>
<evidence type="ECO:0000256" key="4">
    <source>
        <dbReference type="RuleBase" id="RU003939"/>
    </source>
</evidence>
<sequence>MVKAELIERIAASNPDLSGATCQALVNAFFEAMSDQLVQHGRIELRGFAAFSVAPPSQGRKHNPRNREPVDASTRPRIKFRPSSALVEAIAPR</sequence>
<dbReference type="GO" id="GO:0005829">
    <property type="term" value="C:cytosol"/>
    <property type="evidence" value="ECO:0007669"/>
    <property type="project" value="TreeGrafter"/>
</dbReference>
<dbReference type="CDD" id="cd13836">
    <property type="entry name" value="IHF_B"/>
    <property type="match status" value="1"/>
</dbReference>
<dbReference type="GO" id="GO:0030261">
    <property type="term" value="P:chromosome condensation"/>
    <property type="evidence" value="ECO:0007669"/>
    <property type="project" value="UniProtKB-KW"/>
</dbReference>
<dbReference type="SUPFAM" id="SSF47729">
    <property type="entry name" value="IHF-like DNA-binding proteins"/>
    <property type="match status" value="1"/>
</dbReference>
<evidence type="ECO:0000313" key="6">
    <source>
        <dbReference type="EMBL" id="NYD88936.1"/>
    </source>
</evidence>